<dbReference type="InterPro" id="IPR013083">
    <property type="entry name" value="Znf_RING/FYVE/PHD"/>
</dbReference>
<feature type="coiled-coil region" evidence="5">
    <location>
        <begin position="251"/>
        <end position="285"/>
    </location>
</feature>
<reference evidence="9 10" key="1">
    <citation type="submission" date="2015-02" db="EMBL/GenBank/DDBJ databases">
        <authorList>
            <person name="Chooi Y.-H."/>
        </authorList>
    </citation>
    <scope>NUCLEOTIDE SEQUENCE [LARGE SCALE GENOMIC DNA]</scope>
    <source>
        <strain evidence="9">E3</strain>
    </source>
</reference>
<dbReference type="Pfam" id="PF02176">
    <property type="entry name" value="zf-TRAF"/>
    <property type="match status" value="1"/>
</dbReference>
<dbReference type="SUPFAM" id="SSF49599">
    <property type="entry name" value="TRAF domain-like"/>
    <property type="match status" value="1"/>
</dbReference>
<gene>
    <name evidence="9" type="ORF">PBRA_008895</name>
</gene>
<evidence type="ECO:0000256" key="6">
    <source>
        <dbReference type="SAM" id="MobiDB-lite"/>
    </source>
</evidence>
<protein>
    <recommendedName>
        <fullName evidence="11">TRAF-type domain-containing protein</fullName>
    </recommendedName>
</protein>
<keyword evidence="2 4" id="KW-0863">Zinc-finger</keyword>
<dbReference type="OrthoDB" id="1630758at2759"/>
<dbReference type="AlphaFoldDB" id="A0A0G4J4V5"/>
<evidence type="ECO:0000259" key="7">
    <source>
        <dbReference type="PROSITE" id="PS50089"/>
    </source>
</evidence>
<evidence type="ECO:0000313" key="10">
    <source>
        <dbReference type="Proteomes" id="UP000039324"/>
    </source>
</evidence>
<proteinExistence type="predicted"/>
<name>A0A0G4J4V5_PLABS</name>
<feature type="zinc finger region" description="TRAF-type" evidence="4">
    <location>
        <begin position="169"/>
        <end position="221"/>
    </location>
</feature>
<feature type="domain" description="RING-type" evidence="7">
    <location>
        <begin position="26"/>
        <end position="66"/>
    </location>
</feature>
<dbReference type="EMBL" id="CDSF01000124">
    <property type="protein sequence ID" value="CEP02311.1"/>
    <property type="molecule type" value="Genomic_DNA"/>
</dbReference>
<dbReference type="STRING" id="37360.A0A0G4J4V5"/>
<dbReference type="PROSITE" id="PS50145">
    <property type="entry name" value="ZF_TRAF"/>
    <property type="match status" value="1"/>
</dbReference>
<dbReference type="Gene3D" id="3.30.40.10">
    <property type="entry name" value="Zinc/RING finger domain, C3HC4 (zinc finger)"/>
    <property type="match status" value="3"/>
</dbReference>
<dbReference type="Proteomes" id="UP000039324">
    <property type="component" value="Unassembled WGS sequence"/>
</dbReference>
<keyword evidence="5" id="KW-0175">Coiled coil</keyword>
<evidence type="ECO:0000256" key="3">
    <source>
        <dbReference type="ARBA" id="ARBA00022833"/>
    </source>
</evidence>
<evidence type="ECO:0000256" key="1">
    <source>
        <dbReference type="ARBA" id="ARBA00022723"/>
    </source>
</evidence>
<keyword evidence="1 4" id="KW-0479">Metal-binding</keyword>
<dbReference type="GO" id="GO:0043122">
    <property type="term" value="P:regulation of canonical NF-kappaB signal transduction"/>
    <property type="evidence" value="ECO:0007669"/>
    <property type="project" value="TreeGrafter"/>
</dbReference>
<dbReference type="InterPro" id="IPR001841">
    <property type="entry name" value="Znf_RING"/>
</dbReference>
<dbReference type="PANTHER" id="PTHR10131:SF157">
    <property type="entry name" value="RECEPTOR-ASSOCIATED FACTOR, PUTATIVE-RELATED"/>
    <property type="match status" value="1"/>
</dbReference>
<keyword evidence="3 4" id="KW-0862">Zinc</keyword>
<sequence length="529" mass="58878">MQAERDRRRRSVFPVERSQFLAEIQCSICAVLIHPSVMKSCPNGHLFCEPCITTQLALDPHCPVDQVPLRVDQLSDCPIACRIVGRMIVYCPLSDHGRLCPWQGPVSDVDGHLAGSCAVGNARCLLPASTVAGVAREDLDSHIEPCALEIIDCPNECSVRCQRSTIGEHLRTCPKQIIDCPNKCTVAGQQIRQVVRGDVGSHRDVCDMQDVQCKFWAVGCTTPLRRKDITSHEETSVEHHRRLLEAHNAGFVAALQRLAQLEANEQTLKRELTRLEARMVDQESRLATRLDDVSASVWRVANDNTNGRSSRWRTSTKTVRDATLDIQVDRSWERVERLCLELKTRDHEHRAELDRLRDHIGNVIVSGRSEQVQMTWWLTCEHLVAATPLFSSDFVAFGLSFELGVTAPSSTDGWRGFCVRVVNRKGSGAFRVVMSYEVSIMLPDGRSLVDGLRCAKQVYQKSPGQDNWGFRRFLKSDSDQWQAIMGAGGMQVNVVLTRSYPSGAPVTPRADSASAAARYPRLDGAGQGP</sequence>
<evidence type="ECO:0000313" key="9">
    <source>
        <dbReference type="EMBL" id="CEP02311.1"/>
    </source>
</evidence>
<dbReference type="PROSITE" id="PS50089">
    <property type="entry name" value="ZF_RING_2"/>
    <property type="match status" value="1"/>
</dbReference>
<feature type="region of interest" description="Disordered" evidence="6">
    <location>
        <begin position="505"/>
        <end position="529"/>
    </location>
</feature>
<dbReference type="SUPFAM" id="SSF57850">
    <property type="entry name" value="RING/U-box"/>
    <property type="match status" value="1"/>
</dbReference>
<evidence type="ECO:0000256" key="4">
    <source>
        <dbReference type="PROSITE-ProRule" id="PRU00207"/>
    </source>
</evidence>
<dbReference type="GO" id="GO:0008270">
    <property type="term" value="F:zinc ion binding"/>
    <property type="evidence" value="ECO:0007669"/>
    <property type="project" value="UniProtKB-KW"/>
</dbReference>
<keyword evidence="10" id="KW-1185">Reference proteome</keyword>
<feature type="domain" description="TRAF-type" evidence="8">
    <location>
        <begin position="169"/>
        <end position="221"/>
    </location>
</feature>
<dbReference type="InterPro" id="IPR001293">
    <property type="entry name" value="Znf_TRAF"/>
</dbReference>
<organism evidence="9 10">
    <name type="scientific">Plasmodiophora brassicae</name>
    <name type="common">Clubroot disease agent</name>
    <dbReference type="NCBI Taxonomy" id="37360"/>
    <lineage>
        <taxon>Eukaryota</taxon>
        <taxon>Sar</taxon>
        <taxon>Rhizaria</taxon>
        <taxon>Endomyxa</taxon>
        <taxon>Phytomyxea</taxon>
        <taxon>Plasmodiophorida</taxon>
        <taxon>Plasmodiophoridae</taxon>
        <taxon>Plasmodiophora</taxon>
    </lineage>
</organism>
<evidence type="ECO:0000256" key="2">
    <source>
        <dbReference type="ARBA" id="ARBA00022771"/>
    </source>
</evidence>
<accession>A0A0G4J4V5</accession>
<evidence type="ECO:0000256" key="5">
    <source>
        <dbReference type="SAM" id="Coils"/>
    </source>
</evidence>
<evidence type="ECO:0008006" key="11">
    <source>
        <dbReference type="Google" id="ProtNLM"/>
    </source>
</evidence>
<evidence type="ECO:0000259" key="8">
    <source>
        <dbReference type="PROSITE" id="PS50145"/>
    </source>
</evidence>
<dbReference type="PANTHER" id="PTHR10131">
    <property type="entry name" value="TNF RECEPTOR ASSOCIATED FACTOR"/>
    <property type="match status" value="1"/>
</dbReference>